<evidence type="ECO:0000313" key="8">
    <source>
        <dbReference type="Proteomes" id="UP001139031"/>
    </source>
</evidence>
<comment type="catalytic activity">
    <reaction evidence="1">
        <text>ATP + protein L-histidine = ADP + protein N-phospho-L-histidine.</text>
        <dbReference type="EC" id="2.7.13.3"/>
    </reaction>
</comment>
<dbReference type="InterPro" id="IPR053159">
    <property type="entry name" value="Hybrid_Histidine_Kinase"/>
</dbReference>
<proteinExistence type="predicted"/>
<dbReference type="InterPro" id="IPR036097">
    <property type="entry name" value="HisK_dim/P_sf"/>
</dbReference>
<protein>
    <recommendedName>
        <fullName evidence="2">histidine kinase</fullName>
        <ecNumber evidence="2">2.7.13.3</ecNumber>
    </recommendedName>
</protein>
<dbReference type="InterPro" id="IPR005467">
    <property type="entry name" value="His_kinase_dom"/>
</dbReference>
<evidence type="ECO:0000259" key="5">
    <source>
        <dbReference type="PROSITE" id="PS50011"/>
    </source>
</evidence>
<dbReference type="SUPFAM" id="SSF52540">
    <property type="entry name" value="P-loop containing nucleoside triphosphate hydrolases"/>
    <property type="match status" value="1"/>
</dbReference>
<keyword evidence="8" id="KW-1185">Reference proteome</keyword>
<feature type="domain" description="Histidine kinase" evidence="6">
    <location>
        <begin position="1670"/>
        <end position="1888"/>
    </location>
</feature>
<dbReference type="CDD" id="cd14014">
    <property type="entry name" value="STKc_PknB_like"/>
    <property type="match status" value="1"/>
</dbReference>
<dbReference type="InterPro" id="IPR027417">
    <property type="entry name" value="P-loop_NTPase"/>
</dbReference>
<evidence type="ECO:0000256" key="1">
    <source>
        <dbReference type="ARBA" id="ARBA00000085"/>
    </source>
</evidence>
<sequence length="1901" mass="210429">MGDAGTADPARYRATEIVCQRDGTDIYRAVRVEDNRAVVIKTLDPRLRPARELERLRAEYELGRSLDLPKTVKPLALDTYRGLPALVLEHFDGSFLEQLLTATPLPLERFLSLAVGIAAAVEELHRRGVVHTDLKPDNIVVDPVGGEVKLTNLGVASPRHADPRQGQAAGLLAGSLPYMSPEQTGRMNRPLDCRTDLYSLGVTFYRMLTGRLPFHAGDPLEWIHCHVARRVTPPASLRPSIPAVVSAIVLKLLAKAAEDRYQSARGLRRDLERCLAAWRTRGRCELFPLGEDDLSEQPCVPQEVYGRERELAALLAAFAMVVETGAAGVVRVCGYSGVGKSSLVHKLQRPIVQARGFFLAGKFDQFQRDIPYATISQAFRALVRDILAEPEARIAEWRARLTAALGLHARLIVDIIPELALVLGERPPLPELSGSDAQSRFHLVFRRFVEVFAAREHPVVLFLDDLQWADTASLTLLTHLVTHPDTRHFLWVGAYRDNEVTSAHPLMAAFTRVRQAGVAVCDIILAPLSEEHLAALVNATFGHRVRDAALLAGVIHRKTAGNPFFALQFLGMLHQEGLIALDPASGLWSGDIPRIRAKASTSNVADLMVQTVRRLSASAQQALALAACLGGTVEVGVLAALSDRPEEELHRDLWPAVRSGLLLSDDDAYKFAHDRVQEAAFSLTPAAERPAVHLQIGRLLLARLARDELDARVFEVAGHFEAGGGLLESSEERRRIAELQRTAGRKAKASTAYAAGARYFSAGLALLGADAWEAHHALAFSLAFERAECEYLQGRFDASESQFATLFERARTRREQAEIRRVEVDLFTSQQELGTAVARGLDGLRLLGVEVAPHPTREQVRRELQTIRDELGDRPIEALIDLPPLTDPDMRAALGILAVLFAPALNTDPELPFLCYCRMVQISLRHGNCEASALGYAYFGMVLGPSFARYREGYQFGKLGYDLAERLELVAYRAKLHCIFGDCICFWTQHLRGALRYLEIAFQAALQTGDITFACYCCNHITSDMFILGEPLDQIDHEAERRLEFTRNVNFPGSAQAIIGIQRLVRNLQGRTERFSSFSDDTFDDDDYQRRMDESSWTVVRCWYYILKLQARFFAGDYAGALAAGDRAAPILWSTLAHIQEPEYWYYYALALAAQAARAAPERLHEALAVLARHEAKLAEWTATCPENFGHKHALVAAEIARLEGRDRDALHAYERAIRGARDHGFVQNQALADELLARFYRERGLDVLAETHLRAARAGYLQWGAHGKVRQLEAEEPRLSDARSARADAADTVTADHIDLLAVTKASQSISSEIVQERLLHRLLTVVLEQSGAHTAHLIRVRGGELTLEASATLDESGTRADLRRRGPTGLARLVPTSLVQYVHRTRERVLLDDARADPGRFGQDEYVRTAQPRSLLCFPIRRRGAVHDVLCLENSLIPSAFRREQLTVLELLAAQAAISLENATLLGQEQAARRAAEEDHRRARFLGDASKLLGESLDYEEVLHRLADLCVRSFADWCVIDILEEDELRRLMTTRADATWHVQLEELRSRYPPRIDSPHPAAEVIRSGAPIRLEMSEETLGRYCVDEGHARLLREFGIETAIVAPLPARARIIGAITLGSTQPGFRYEAADLELLVELARRAGMAIDNARLYRQAQAALRLRDEFLSVASHELRTPMTSLTLALQTIVKKTTVEKPLDPQITGKLLDLALRQSGRMNRLIDDLLDVSRIETWQLALALVEVDLCGLVREIVARFQPDLARAGSTVSIEGEAPVVGRWDRSRIEQVISNILANAAKFGAGAPIEVAVTGERDVARLTITDHGIGIDPTRLPRIFERFERGVSAQNYGGLGLGLYIARRIVESHGGSIRVASTPGEGSTFTVELPRAPPPPAAAADGGPRA</sequence>
<accession>A0ABS7U341</accession>
<dbReference type="PROSITE" id="PS00108">
    <property type="entry name" value="PROTEIN_KINASE_ST"/>
    <property type="match status" value="1"/>
</dbReference>
<dbReference type="SUPFAM" id="SSF55781">
    <property type="entry name" value="GAF domain-like"/>
    <property type="match status" value="2"/>
</dbReference>
<name>A0ABS7U341_9BACT</name>
<dbReference type="SMART" id="SM00388">
    <property type="entry name" value="HisKA"/>
    <property type="match status" value="1"/>
</dbReference>
<keyword evidence="3" id="KW-0597">Phosphoprotein</keyword>
<dbReference type="Gene3D" id="1.10.287.130">
    <property type="match status" value="1"/>
</dbReference>
<feature type="region of interest" description="Disordered" evidence="4">
    <location>
        <begin position="1871"/>
        <end position="1901"/>
    </location>
</feature>
<dbReference type="SUPFAM" id="SSF56112">
    <property type="entry name" value="Protein kinase-like (PK-like)"/>
    <property type="match status" value="1"/>
</dbReference>
<dbReference type="InterPro" id="IPR003594">
    <property type="entry name" value="HATPase_dom"/>
</dbReference>
<dbReference type="Proteomes" id="UP001139031">
    <property type="component" value="Unassembled WGS sequence"/>
</dbReference>
<dbReference type="SUPFAM" id="SSF55874">
    <property type="entry name" value="ATPase domain of HSP90 chaperone/DNA topoisomerase II/histidine kinase"/>
    <property type="match status" value="1"/>
</dbReference>
<evidence type="ECO:0000313" key="7">
    <source>
        <dbReference type="EMBL" id="MBZ5714953.1"/>
    </source>
</evidence>
<dbReference type="Gene3D" id="3.30.565.10">
    <property type="entry name" value="Histidine kinase-like ATPase, C-terminal domain"/>
    <property type="match status" value="1"/>
</dbReference>
<dbReference type="InterPro" id="IPR000719">
    <property type="entry name" value="Prot_kinase_dom"/>
</dbReference>
<dbReference type="InterPro" id="IPR008271">
    <property type="entry name" value="Ser/Thr_kinase_AS"/>
</dbReference>
<dbReference type="CDD" id="cd00082">
    <property type="entry name" value="HisKA"/>
    <property type="match status" value="1"/>
</dbReference>
<dbReference type="EMBL" id="JAIRAU010000052">
    <property type="protein sequence ID" value="MBZ5714953.1"/>
    <property type="molecule type" value="Genomic_DNA"/>
</dbReference>
<evidence type="ECO:0000256" key="4">
    <source>
        <dbReference type="SAM" id="MobiDB-lite"/>
    </source>
</evidence>
<dbReference type="Pfam" id="PF00069">
    <property type="entry name" value="Pkinase"/>
    <property type="match status" value="1"/>
</dbReference>
<dbReference type="PANTHER" id="PTHR43642:SF1">
    <property type="entry name" value="HYBRID SIGNAL TRANSDUCTION HISTIDINE KINASE G"/>
    <property type="match status" value="1"/>
</dbReference>
<dbReference type="InterPro" id="IPR003661">
    <property type="entry name" value="HisK_dim/P_dom"/>
</dbReference>
<dbReference type="PANTHER" id="PTHR43642">
    <property type="entry name" value="HYBRID SIGNAL TRANSDUCTION HISTIDINE KINASE G"/>
    <property type="match status" value="1"/>
</dbReference>
<dbReference type="Gene3D" id="1.10.510.10">
    <property type="entry name" value="Transferase(Phosphotransferase) domain 1"/>
    <property type="match status" value="1"/>
</dbReference>
<dbReference type="CDD" id="cd00075">
    <property type="entry name" value="HATPase"/>
    <property type="match status" value="1"/>
</dbReference>
<dbReference type="Pfam" id="PF13191">
    <property type="entry name" value="AAA_16"/>
    <property type="match status" value="1"/>
</dbReference>
<dbReference type="EC" id="2.7.13.3" evidence="2"/>
<dbReference type="Pfam" id="PF02518">
    <property type="entry name" value="HATPase_c"/>
    <property type="match status" value="1"/>
</dbReference>
<dbReference type="InterPro" id="IPR036890">
    <property type="entry name" value="HATPase_C_sf"/>
</dbReference>
<dbReference type="SMART" id="SM00220">
    <property type="entry name" value="S_TKc"/>
    <property type="match status" value="1"/>
</dbReference>
<dbReference type="InterPro" id="IPR003018">
    <property type="entry name" value="GAF"/>
</dbReference>
<organism evidence="7 8">
    <name type="scientific">Nannocystis pusilla</name>
    <dbReference type="NCBI Taxonomy" id="889268"/>
    <lineage>
        <taxon>Bacteria</taxon>
        <taxon>Pseudomonadati</taxon>
        <taxon>Myxococcota</taxon>
        <taxon>Polyangia</taxon>
        <taxon>Nannocystales</taxon>
        <taxon>Nannocystaceae</taxon>
        <taxon>Nannocystis</taxon>
    </lineage>
</organism>
<dbReference type="Pfam" id="PF01590">
    <property type="entry name" value="GAF"/>
    <property type="match status" value="2"/>
</dbReference>
<dbReference type="InterPro" id="IPR041664">
    <property type="entry name" value="AAA_16"/>
</dbReference>
<feature type="domain" description="Protein kinase" evidence="5">
    <location>
        <begin position="12"/>
        <end position="275"/>
    </location>
</feature>
<dbReference type="PROSITE" id="PS50011">
    <property type="entry name" value="PROTEIN_KINASE_DOM"/>
    <property type="match status" value="1"/>
</dbReference>
<reference evidence="7" key="1">
    <citation type="submission" date="2021-08" db="EMBL/GenBank/DDBJ databases">
        <authorList>
            <person name="Stevens D.C."/>
        </authorList>
    </citation>
    <scope>NUCLEOTIDE SEQUENCE</scope>
    <source>
        <strain evidence="7">DSM 53165</strain>
    </source>
</reference>
<evidence type="ECO:0000259" key="6">
    <source>
        <dbReference type="PROSITE" id="PS50109"/>
    </source>
</evidence>
<dbReference type="PRINTS" id="PR00344">
    <property type="entry name" value="BCTRLSENSOR"/>
</dbReference>
<comment type="caution">
    <text evidence="7">The sequence shown here is derived from an EMBL/GenBank/DDBJ whole genome shotgun (WGS) entry which is preliminary data.</text>
</comment>
<dbReference type="InterPro" id="IPR011009">
    <property type="entry name" value="Kinase-like_dom_sf"/>
</dbReference>
<dbReference type="PROSITE" id="PS50109">
    <property type="entry name" value="HIS_KIN"/>
    <property type="match status" value="1"/>
</dbReference>
<dbReference type="RefSeq" id="WP_224196685.1">
    <property type="nucleotide sequence ID" value="NZ_JAIRAU010000052.1"/>
</dbReference>
<dbReference type="SUPFAM" id="SSF47384">
    <property type="entry name" value="Homodimeric domain of signal transducing histidine kinase"/>
    <property type="match status" value="1"/>
</dbReference>
<dbReference type="Gene3D" id="3.30.450.40">
    <property type="match status" value="2"/>
</dbReference>
<evidence type="ECO:0000256" key="2">
    <source>
        <dbReference type="ARBA" id="ARBA00012438"/>
    </source>
</evidence>
<gene>
    <name evidence="7" type="ORF">K7C98_37445</name>
</gene>
<dbReference type="Gene3D" id="3.40.50.300">
    <property type="entry name" value="P-loop containing nucleotide triphosphate hydrolases"/>
    <property type="match status" value="1"/>
</dbReference>
<dbReference type="Pfam" id="PF00512">
    <property type="entry name" value="HisKA"/>
    <property type="match status" value="1"/>
</dbReference>
<dbReference type="InterPro" id="IPR029016">
    <property type="entry name" value="GAF-like_dom_sf"/>
</dbReference>
<dbReference type="SMART" id="SM00065">
    <property type="entry name" value="GAF"/>
    <property type="match status" value="2"/>
</dbReference>
<dbReference type="InterPro" id="IPR004358">
    <property type="entry name" value="Sig_transdc_His_kin-like_C"/>
</dbReference>
<dbReference type="SMART" id="SM00387">
    <property type="entry name" value="HATPase_c"/>
    <property type="match status" value="1"/>
</dbReference>
<evidence type="ECO:0000256" key="3">
    <source>
        <dbReference type="ARBA" id="ARBA00022553"/>
    </source>
</evidence>